<feature type="domain" description="DNA helicase Pif1-like 2B" evidence="3">
    <location>
        <begin position="448"/>
        <end position="490"/>
    </location>
</feature>
<dbReference type="Pfam" id="PF05970">
    <property type="entry name" value="PIF1"/>
    <property type="match status" value="1"/>
</dbReference>
<keyword evidence="1" id="KW-0227">DNA damage</keyword>
<comment type="similarity">
    <text evidence="1">Belongs to the helicase family.</text>
</comment>
<dbReference type="GO" id="GO:0005524">
    <property type="term" value="F:ATP binding"/>
    <property type="evidence" value="ECO:0007669"/>
    <property type="project" value="UniProtKB-KW"/>
</dbReference>
<name>A0AAV4JZ47_9GAST</name>
<dbReference type="GO" id="GO:0000723">
    <property type="term" value="P:telomere maintenance"/>
    <property type="evidence" value="ECO:0007669"/>
    <property type="project" value="InterPro"/>
</dbReference>
<evidence type="ECO:0000313" key="5">
    <source>
        <dbReference type="Proteomes" id="UP000762676"/>
    </source>
</evidence>
<evidence type="ECO:0000256" key="1">
    <source>
        <dbReference type="RuleBase" id="RU363044"/>
    </source>
</evidence>
<organism evidence="4 5">
    <name type="scientific">Elysia marginata</name>
    <dbReference type="NCBI Taxonomy" id="1093978"/>
    <lineage>
        <taxon>Eukaryota</taxon>
        <taxon>Metazoa</taxon>
        <taxon>Spiralia</taxon>
        <taxon>Lophotrochozoa</taxon>
        <taxon>Mollusca</taxon>
        <taxon>Gastropoda</taxon>
        <taxon>Heterobranchia</taxon>
        <taxon>Euthyneura</taxon>
        <taxon>Panpulmonata</taxon>
        <taxon>Sacoglossa</taxon>
        <taxon>Placobranchoidea</taxon>
        <taxon>Plakobranchidae</taxon>
        <taxon>Elysia</taxon>
    </lineage>
</organism>
<feature type="domain" description="DNA helicase Pif1-like DEAD-box helicase" evidence="2">
    <location>
        <begin position="149"/>
        <end position="363"/>
    </location>
</feature>
<dbReference type="GO" id="GO:0006281">
    <property type="term" value="P:DNA repair"/>
    <property type="evidence" value="ECO:0007669"/>
    <property type="project" value="UniProtKB-KW"/>
</dbReference>
<dbReference type="Pfam" id="PF21530">
    <property type="entry name" value="Pif1_2B_dom"/>
    <property type="match status" value="1"/>
</dbReference>
<dbReference type="InterPro" id="IPR027417">
    <property type="entry name" value="P-loop_NTPase"/>
</dbReference>
<dbReference type="EMBL" id="BMAT01010590">
    <property type="protein sequence ID" value="GFS27964.1"/>
    <property type="molecule type" value="Genomic_DNA"/>
</dbReference>
<comment type="catalytic activity">
    <reaction evidence="1">
        <text>ATP + H2O = ADP + phosphate + H(+)</text>
        <dbReference type="Rhea" id="RHEA:13065"/>
        <dbReference type="ChEBI" id="CHEBI:15377"/>
        <dbReference type="ChEBI" id="CHEBI:15378"/>
        <dbReference type="ChEBI" id="CHEBI:30616"/>
        <dbReference type="ChEBI" id="CHEBI:43474"/>
        <dbReference type="ChEBI" id="CHEBI:456216"/>
        <dbReference type="EC" id="5.6.2.3"/>
    </reaction>
</comment>
<keyword evidence="1" id="KW-0547">Nucleotide-binding</keyword>
<comment type="cofactor">
    <cofactor evidence="1">
        <name>Mg(2+)</name>
        <dbReference type="ChEBI" id="CHEBI:18420"/>
    </cofactor>
</comment>
<evidence type="ECO:0000259" key="2">
    <source>
        <dbReference type="Pfam" id="PF05970"/>
    </source>
</evidence>
<dbReference type="GO" id="GO:0006310">
    <property type="term" value="P:DNA recombination"/>
    <property type="evidence" value="ECO:0007669"/>
    <property type="project" value="UniProtKB-KW"/>
</dbReference>
<dbReference type="PANTHER" id="PTHR10492">
    <property type="match status" value="1"/>
</dbReference>
<sequence>MLRTVNGTTHESYRDACLALGQLEDDNIHRQTLQEACISQSPQQLRNLFAILLTQICPSNPTELWEEFCIEMSGDYAHQTDVTEEAAKNMALINLEDIIVSIDGTSLENHSLPVPTRQADERNDKEYSRETNYSCEDQEHIADANFQNLTPQQSVIYIDFTQKIQNGQSGLCFLDAPGGCGETFFIETILASQRAKGSIAIATASTGLAATLLPGGRTVHSTFKVPLNIINSETPSCSIKKGTALSRVLQDASVLIVDEATLLHRKVIEAFDTTLKDIRSSSEVMGILLTLLCGDFRQILPVIRQGTRANIVDACLKSSSLWRLVQQYRLTTNMRVALQADERAKMFANKLLRLGNGETDTVQSPDYVSLLNFGKLAENIDILLDRIYPQIHSNYETWLMQKAILAPHNDSVDQINKLLAEKLPTQTHTYTAINSVVDEEQAVQFPVEFLNSIEVSGLPPHVLDLKCGMPVILLRSIKPPELMNGTRCIIHNCNRHFVEVVIAAGIYSGQHHSIPRIPLRPSDTMFPFQFERKQFPLRPCFAMTINKAQGQTLKVIGLDLRQRIIAHGMLYVALSRTGKEDSITTLSSQGLARNVVYTEVL</sequence>
<dbReference type="InterPro" id="IPR049163">
    <property type="entry name" value="Pif1-like_2B_dom"/>
</dbReference>
<protein>
    <recommendedName>
        <fullName evidence="1">ATP-dependent DNA helicase</fullName>
        <ecNumber evidence="1">5.6.2.3</ecNumber>
    </recommendedName>
</protein>
<keyword evidence="1 4" id="KW-0347">Helicase</keyword>
<reference evidence="4 5" key="1">
    <citation type="journal article" date="2021" name="Elife">
        <title>Chloroplast acquisition without the gene transfer in kleptoplastic sea slugs, Plakobranchus ocellatus.</title>
        <authorList>
            <person name="Maeda T."/>
            <person name="Takahashi S."/>
            <person name="Yoshida T."/>
            <person name="Shimamura S."/>
            <person name="Takaki Y."/>
            <person name="Nagai Y."/>
            <person name="Toyoda A."/>
            <person name="Suzuki Y."/>
            <person name="Arimoto A."/>
            <person name="Ishii H."/>
            <person name="Satoh N."/>
            <person name="Nishiyama T."/>
            <person name="Hasebe M."/>
            <person name="Maruyama T."/>
            <person name="Minagawa J."/>
            <person name="Obokata J."/>
            <person name="Shigenobu S."/>
        </authorList>
    </citation>
    <scope>NUCLEOTIDE SEQUENCE [LARGE SCALE GENOMIC DNA]</scope>
</reference>
<gene>
    <name evidence="4" type="ORF">ElyMa_005321900</name>
</gene>
<evidence type="ECO:0000259" key="3">
    <source>
        <dbReference type="Pfam" id="PF21530"/>
    </source>
</evidence>
<keyword evidence="5" id="KW-1185">Reference proteome</keyword>
<keyword evidence="1" id="KW-0378">Hydrolase</keyword>
<dbReference type="SUPFAM" id="SSF52540">
    <property type="entry name" value="P-loop containing nucleoside triphosphate hydrolases"/>
    <property type="match status" value="2"/>
</dbReference>
<evidence type="ECO:0000313" key="4">
    <source>
        <dbReference type="EMBL" id="GFS27964.1"/>
    </source>
</evidence>
<keyword evidence="1" id="KW-0234">DNA repair</keyword>
<keyword evidence="1" id="KW-0233">DNA recombination</keyword>
<accession>A0AAV4JZ47</accession>
<comment type="caution">
    <text evidence="4">The sequence shown here is derived from an EMBL/GenBank/DDBJ whole genome shotgun (WGS) entry which is preliminary data.</text>
</comment>
<dbReference type="GO" id="GO:0016787">
    <property type="term" value="F:hydrolase activity"/>
    <property type="evidence" value="ECO:0007669"/>
    <property type="project" value="UniProtKB-KW"/>
</dbReference>
<dbReference type="EC" id="5.6.2.3" evidence="1"/>
<dbReference type="Gene3D" id="3.40.50.300">
    <property type="entry name" value="P-loop containing nucleotide triphosphate hydrolases"/>
    <property type="match status" value="2"/>
</dbReference>
<dbReference type="AlphaFoldDB" id="A0AAV4JZ47"/>
<dbReference type="GO" id="GO:0043139">
    <property type="term" value="F:5'-3' DNA helicase activity"/>
    <property type="evidence" value="ECO:0007669"/>
    <property type="project" value="UniProtKB-EC"/>
</dbReference>
<proteinExistence type="inferred from homology"/>
<keyword evidence="1" id="KW-0067">ATP-binding</keyword>
<dbReference type="PANTHER" id="PTHR10492:SF57">
    <property type="entry name" value="ATP-DEPENDENT DNA HELICASE"/>
    <property type="match status" value="1"/>
</dbReference>
<dbReference type="InterPro" id="IPR010285">
    <property type="entry name" value="DNA_helicase_pif1-like_DEAD"/>
</dbReference>
<dbReference type="Proteomes" id="UP000762676">
    <property type="component" value="Unassembled WGS sequence"/>
</dbReference>